<evidence type="ECO:0000313" key="1">
    <source>
        <dbReference type="EMBL" id="EIJ41902.1"/>
    </source>
</evidence>
<dbReference type="OrthoDB" id="5629061at2"/>
<accession>I3CE59</accession>
<dbReference type="HOGENOM" id="CLU_2244680_0_0_6"/>
<dbReference type="AlphaFoldDB" id="I3CE59"/>
<proteinExistence type="predicted"/>
<dbReference type="Proteomes" id="UP000005744">
    <property type="component" value="Unassembled WGS sequence"/>
</dbReference>
<reference evidence="1 2" key="1">
    <citation type="submission" date="2011-11" db="EMBL/GenBank/DDBJ databases">
        <title>Improved High-Quality Draft sequence of Beggiatoa alba B18lD.</title>
        <authorList>
            <consortium name="US DOE Joint Genome Institute"/>
            <person name="Lucas S."/>
            <person name="Han J."/>
            <person name="Lapidus A."/>
            <person name="Cheng J.-F."/>
            <person name="Goodwin L."/>
            <person name="Pitluck S."/>
            <person name="Peters L."/>
            <person name="Mikhailova N."/>
            <person name="Held B."/>
            <person name="Detter J.C."/>
            <person name="Han C."/>
            <person name="Tapia R."/>
            <person name="Land M."/>
            <person name="Hauser L."/>
            <person name="Kyrpides N."/>
            <person name="Ivanova N."/>
            <person name="Pagani I."/>
            <person name="Samuel K."/>
            <person name="Teske A."/>
            <person name="Mueller J."/>
            <person name="Woyke T."/>
        </authorList>
    </citation>
    <scope>NUCLEOTIDE SEQUENCE [LARGE SCALE GENOMIC DNA]</scope>
    <source>
        <strain evidence="1 2">B18LD</strain>
    </source>
</reference>
<evidence type="ECO:0000313" key="2">
    <source>
        <dbReference type="Proteomes" id="UP000005744"/>
    </source>
</evidence>
<dbReference type="EMBL" id="JH600070">
    <property type="protein sequence ID" value="EIJ41902.1"/>
    <property type="molecule type" value="Genomic_DNA"/>
</dbReference>
<keyword evidence="2" id="KW-1185">Reference proteome</keyword>
<protein>
    <submittedName>
        <fullName evidence="1">Uncharacterized protein</fullName>
    </submittedName>
</protein>
<gene>
    <name evidence="1" type="ORF">BegalDRAFT_0998</name>
</gene>
<dbReference type="RefSeq" id="WP_002684265.1">
    <property type="nucleotide sequence ID" value="NZ_JH600070.1"/>
</dbReference>
<organism evidence="1 2">
    <name type="scientific">Beggiatoa alba B18LD</name>
    <dbReference type="NCBI Taxonomy" id="395493"/>
    <lineage>
        <taxon>Bacteria</taxon>
        <taxon>Pseudomonadati</taxon>
        <taxon>Pseudomonadota</taxon>
        <taxon>Gammaproteobacteria</taxon>
        <taxon>Thiotrichales</taxon>
        <taxon>Thiotrichaceae</taxon>
        <taxon>Beggiatoa</taxon>
    </lineage>
</organism>
<name>I3CE59_9GAMM</name>
<sequence>MAYSIFLGVPQKRTELHLLELDEQIHDYIFNQHQHMIKKDSRLQRMSDCYSDAVFFYDELDILRKELAELIRNSSDSKLIEGLEQLKQICQSGITQKKNMYCFGD</sequence>